<dbReference type="AlphaFoldDB" id="A0A397SYV1"/>
<protein>
    <recommendedName>
        <fullName evidence="4">HCP-like protein</fullName>
    </recommendedName>
</protein>
<comment type="caution">
    <text evidence="2">The sequence shown here is derived from an EMBL/GenBank/DDBJ whole genome shotgun (WGS) entry which is preliminary data.</text>
</comment>
<reference evidence="2 3" key="1">
    <citation type="submission" date="2018-06" db="EMBL/GenBank/DDBJ databases">
        <title>Comparative genomics reveals the genomic features of Rhizophagus irregularis, R. cerebriforme, R. diaphanum and Gigaspora rosea, and their symbiotic lifestyle signature.</title>
        <authorList>
            <person name="Morin E."/>
            <person name="San Clemente H."/>
            <person name="Chen E.C.H."/>
            <person name="De La Providencia I."/>
            <person name="Hainaut M."/>
            <person name="Kuo A."/>
            <person name="Kohler A."/>
            <person name="Murat C."/>
            <person name="Tang N."/>
            <person name="Roy S."/>
            <person name="Loubradou J."/>
            <person name="Henrissat B."/>
            <person name="Grigoriev I.V."/>
            <person name="Corradi N."/>
            <person name="Roux C."/>
            <person name="Martin F.M."/>
        </authorList>
    </citation>
    <scope>NUCLEOTIDE SEQUENCE [LARGE SCALE GENOMIC DNA]</scope>
    <source>
        <strain evidence="2 3">DAOM 227022</strain>
    </source>
</reference>
<dbReference type="Proteomes" id="UP000265703">
    <property type="component" value="Unassembled WGS sequence"/>
</dbReference>
<evidence type="ECO:0008006" key="4">
    <source>
        <dbReference type="Google" id="ProtNLM"/>
    </source>
</evidence>
<dbReference type="PANTHER" id="PTHR11102">
    <property type="entry name" value="SEL-1-LIKE PROTEIN"/>
    <property type="match status" value="1"/>
</dbReference>
<dbReference type="EMBL" id="QKYT01000286">
    <property type="protein sequence ID" value="RIA87944.1"/>
    <property type="molecule type" value="Genomic_DNA"/>
</dbReference>
<keyword evidence="3" id="KW-1185">Reference proteome</keyword>
<evidence type="ECO:0000313" key="3">
    <source>
        <dbReference type="Proteomes" id="UP000265703"/>
    </source>
</evidence>
<dbReference type="Pfam" id="PF08238">
    <property type="entry name" value="Sel1"/>
    <property type="match status" value="7"/>
</dbReference>
<proteinExistence type="inferred from homology"/>
<accession>A0A397SYV1</accession>
<evidence type="ECO:0000313" key="2">
    <source>
        <dbReference type="EMBL" id="RIA87944.1"/>
    </source>
</evidence>
<dbReference type="InterPro" id="IPR006597">
    <property type="entry name" value="Sel1-like"/>
</dbReference>
<dbReference type="Gene3D" id="1.25.40.10">
    <property type="entry name" value="Tetratricopeptide repeat domain"/>
    <property type="match status" value="2"/>
</dbReference>
<gene>
    <name evidence="2" type="ORF">C1645_713603</name>
</gene>
<dbReference type="SUPFAM" id="SSF81901">
    <property type="entry name" value="HCP-like"/>
    <property type="match status" value="2"/>
</dbReference>
<dbReference type="PANTHER" id="PTHR11102:SF160">
    <property type="entry name" value="ERAD-ASSOCIATED E3 UBIQUITIN-PROTEIN LIGASE COMPONENT HRD3"/>
    <property type="match status" value="1"/>
</dbReference>
<organism evidence="2 3">
    <name type="scientific">Glomus cerebriforme</name>
    <dbReference type="NCBI Taxonomy" id="658196"/>
    <lineage>
        <taxon>Eukaryota</taxon>
        <taxon>Fungi</taxon>
        <taxon>Fungi incertae sedis</taxon>
        <taxon>Mucoromycota</taxon>
        <taxon>Glomeromycotina</taxon>
        <taxon>Glomeromycetes</taxon>
        <taxon>Glomerales</taxon>
        <taxon>Glomeraceae</taxon>
        <taxon>Glomus</taxon>
    </lineage>
</organism>
<sequence length="346" mass="40999">MKASQQNDINGHFEVGDCYDHGDCIKENPKKAFEFYQLASNNGLNIALNQLAFCYNYGYGIKRDVYKAFELYKKSSDNGFIPSQRGLAWCYEYGEGTQRNKREALKWYKLFQENDGDFDVSSEIKLIEKELAKHNILDEIIQAYLKYHNLGFTKSFDFHKFLDKYKLKSREIFYYFINNSSIQHYKGIVGNFYYKGFGIDKNNDKAFEWYIKASQQNDINGYFQVGWCYHYGYGIKKNHKKAFKFYQLAANNESNIATYFLANFYEYGYGIQKDNLKAFELYKKSAENGFIPSQYFLAICYEYGLDAQLQVNKREALKWYKLYQENDGIYKVMDKIKNIKESEQEE</sequence>
<dbReference type="SMART" id="SM00671">
    <property type="entry name" value="SEL1"/>
    <property type="match status" value="7"/>
</dbReference>
<comment type="similarity">
    <text evidence="1">Belongs to the sel-1 family.</text>
</comment>
<name>A0A397SYV1_9GLOM</name>
<dbReference type="InterPro" id="IPR011990">
    <property type="entry name" value="TPR-like_helical_dom_sf"/>
</dbReference>
<dbReference type="OrthoDB" id="2311801at2759"/>
<evidence type="ECO:0000256" key="1">
    <source>
        <dbReference type="ARBA" id="ARBA00038101"/>
    </source>
</evidence>
<dbReference type="InterPro" id="IPR050767">
    <property type="entry name" value="Sel1_AlgK"/>
</dbReference>